<evidence type="ECO:0000313" key="1">
    <source>
        <dbReference type="EMBL" id="CAA9343131.1"/>
    </source>
</evidence>
<gene>
    <name evidence="1" type="ORF">AVDCRST_MAG11-3071</name>
</gene>
<accession>A0A6J4LWW9</accession>
<sequence length="37" mass="3929">MAVPGYGFQDLVGRLGPDERLRVGGSRRDVALDGLAD</sequence>
<protein>
    <submittedName>
        <fullName evidence="1">Uncharacterized protein</fullName>
    </submittedName>
</protein>
<reference evidence="1" key="1">
    <citation type="submission" date="2020-02" db="EMBL/GenBank/DDBJ databases">
        <authorList>
            <person name="Meier V. D."/>
        </authorList>
    </citation>
    <scope>NUCLEOTIDE SEQUENCE</scope>
    <source>
        <strain evidence="1">AVDCRST_MAG11</strain>
    </source>
</reference>
<organism evidence="1">
    <name type="scientific">uncultured Gemmatimonadaceae bacterium</name>
    <dbReference type="NCBI Taxonomy" id="246130"/>
    <lineage>
        <taxon>Bacteria</taxon>
        <taxon>Pseudomonadati</taxon>
        <taxon>Gemmatimonadota</taxon>
        <taxon>Gemmatimonadia</taxon>
        <taxon>Gemmatimonadales</taxon>
        <taxon>Gemmatimonadaceae</taxon>
        <taxon>environmental samples</taxon>
    </lineage>
</organism>
<dbReference type="EMBL" id="CADCTU010000670">
    <property type="protein sequence ID" value="CAA9343131.1"/>
    <property type="molecule type" value="Genomic_DNA"/>
</dbReference>
<name>A0A6J4LWW9_9BACT</name>
<proteinExistence type="predicted"/>
<dbReference type="AlphaFoldDB" id="A0A6J4LWW9"/>